<gene>
    <name evidence="15" type="ORF">EI427_16420</name>
</gene>
<dbReference type="Pfam" id="PF03412">
    <property type="entry name" value="Peptidase_C39"/>
    <property type="match status" value="1"/>
</dbReference>
<dbReference type="GO" id="GO:0005524">
    <property type="term" value="F:ATP binding"/>
    <property type="evidence" value="ECO:0007669"/>
    <property type="project" value="UniProtKB-KW"/>
</dbReference>
<feature type="domain" description="ABC transporter" evidence="12">
    <location>
        <begin position="483"/>
        <end position="718"/>
    </location>
</feature>
<feature type="transmembrane region" description="Helical" evidence="11">
    <location>
        <begin position="307"/>
        <end position="325"/>
    </location>
</feature>
<keyword evidence="2" id="KW-0813">Transport</keyword>
<evidence type="ECO:0000256" key="8">
    <source>
        <dbReference type="ARBA" id="ARBA00022989"/>
    </source>
</evidence>
<keyword evidence="3" id="KW-1003">Cell membrane</keyword>
<name>A0A3S9P6B7_9BACT</name>
<keyword evidence="10" id="KW-0080">Bacteriocin transport</keyword>
<dbReference type="EMBL" id="CP034562">
    <property type="protein sequence ID" value="AZQ63751.1"/>
    <property type="molecule type" value="Genomic_DNA"/>
</dbReference>
<keyword evidence="4 11" id="KW-0812">Transmembrane</keyword>
<comment type="subcellular location">
    <subcellularLocation>
        <location evidence="1">Cell membrane</location>
        <topology evidence="1">Multi-pass membrane protein</topology>
    </subcellularLocation>
</comment>
<evidence type="ECO:0000256" key="2">
    <source>
        <dbReference type="ARBA" id="ARBA00022448"/>
    </source>
</evidence>
<evidence type="ECO:0000256" key="7">
    <source>
        <dbReference type="ARBA" id="ARBA00022927"/>
    </source>
</evidence>
<proteinExistence type="predicted"/>
<dbReference type="GO" id="GO:0015031">
    <property type="term" value="P:protein transport"/>
    <property type="evidence" value="ECO:0007669"/>
    <property type="project" value="UniProtKB-KW"/>
</dbReference>
<dbReference type="SUPFAM" id="SSF90123">
    <property type="entry name" value="ABC transporter transmembrane region"/>
    <property type="match status" value="1"/>
</dbReference>
<dbReference type="PANTHER" id="PTHR24221">
    <property type="entry name" value="ATP-BINDING CASSETTE SUB-FAMILY B"/>
    <property type="match status" value="1"/>
</dbReference>
<keyword evidence="7" id="KW-0653">Protein transport</keyword>
<reference evidence="15 16" key="1">
    <citation type="submission" date="2018-12" db="EMBL/GenBank/DDBJ databases">
        <title>Flammeovirga pectinis sp. nov., isolated from the gut of the Korean scallop, Patinopecten yessoensis.</title>
        <authorList>
            <person name="Bae J.-W."/>
            <person name="Jeong Y.-S."/>
            <person name="Kang W."/>
        </authorList>
    </citation>
    <scope>NUCLEOTIDE SEQUENCE [LARGE SCALE GENOMIC DNA]</scope>
    <source>
        <strain evidence="15 16">L12M1</strain>
    </source>
</reference>
<evidence type="ECO:0000313" key="16">
    <source>
        <dbReference type="Proteomes" id="UP000267268"/>
    </source>
</evidence>
<dbReference type="SUPFAM" id="SSF52540">
    <property type="entry name" value="P-loop containing nucleoside triphosphate hydrolases"/>
    <property type="match status" value="1"/>
</dbReference>
<evidence type="ECO:0000256" key="10">
    <source>
        <dbReference type="ARBA" id="ARBA00043264"/>
    </source>
</evidence>
<dbReference type="GO" id="GO:0006508">
    <property type="term" value="P:proteolysis"/>
    <property type="evidence" value="ECO:0007669"/>
    <property type="project" value="InterPro"/>
</dbReference>
<dbReference type="Pfam" id="PF00005">
    <property type="entry name" value="ABC_tran"/>
    <property type="match status" value="1"/>
</dbReference>
<dbReference type="Gene3D" id="3.40.50.300">
    <property type="entry name" value="P-loop containing nucleotide triphosphate hydrolases"/>
    <property type="match status" value="1"/>
</dbReference>
<accession>A0A3S9P6B7</accession>
<dbReference type="Pfam" id="PF00664">
    <property type="entry name" value="ABC_membrane"/>
    <property type="match status" value="1"/>
</dbReference>
<dbReference type="Gene3D" id="1.20.1560.10">
    <property type="entry name" value="ABC transporter type 1, transmembrane domain"/>
    <property type="match status" value="1"/>
</dbReference>
<dbReference type="CDD" id="cd02418">
    <property type="entry name" value="Peptidase_C39B"/>
    <property type="match status" value="1"/>
</dbReference>
<organism evidence="15 16">
    <name type="scientific">Flammeovirga pectinis</name>
    <dbReference type="NCBI Taxonomy" id="2494373"/>
    <lineage>
        <taxon>Bacteria</taxon>
        <taxon>Pseudomonadati</taxon>
        <taxon>Bacteroidota</taxon>
        <taxon>Cytophagia</taxon>
        <taxon>Cytophagales</taxon>
        <taxon>Flammeovirgaceae</taxon>
        <taxon>Flammeovirga</taxon>
    </lineage>
</organism>
<feature type="transmembrane region" description="Helical" evidence="11">
    <location>
        <begin position="165"/>
        <end position="184"/>
    </location>
</feature>
<dbReference type="InterPro" id="IPR036640">
    <property type="entry name" value="ABC1_TM_sf"/>
</dbReference>
<evidence type="ECO:0000256" key="9">
    <source>
        <dbReference type="ARBA" id="ARBA00023136"/>
    </source>
</evidence>
<dbReference type="CDD" id="cd18571">
    <property type="entry name" value="ABC_6TM_peptidase_like"/>
    <property type="match status" value="1"/>
</dbReference>
<dbReference type="PROSITE" id="PS00211">
    <property type="entry name" value="ABC_TRANSPORTER_1"/>
    <property type="match status" value="1"/>
</dbReference>
<dbReference type="RefSeq" id="WP_126616762.1">
    <property type="nucleotide sequence ID" value="NZ_CP034562.1"/>
</dbReference>
<dbReference type="InterPro" id="IPR011527">
    <property type="entry name" value="ABC1_TM_dom"/>
</dbReference>
<evidence type="ECO:0000256" key="3">
    <source>
        <dbReference type="ARBA" id="ARBA00022475"/>
    </source>
</evidence>
<protein>
    <submittedName>
        <fullName evidence="15">Peptidase domain-containing ABC transporter</fullName>
    </submittedName>
</protein>
<dbReference type="PROSITE" id="PS50929">
    <property type="entry name" value="ABC_TM1F"/>
    <property type="match status" value="1"/>
</dbReference>
<feature type="domain" description="ABC transmembrane type-1" evidence="13">
    <location>
        <begin position="170"/>
        <end position="449"/>
    </location>
</feature>
<dbReference type="InterPro" id="IPR003439">
    <property type="entry name" value="ABC_transporter-like_ATP-bd"/>
</dbReference>
<keyword evidence="6" id="KW-0067">ATP-binding</keyword>
<dbReference type="InterPro" id="IPR039421">
    <property type="entry name" value="Type_1_exporter"/>
</dbReference>
<dbReference type="InterPro" id="IPR017871">
    <property type="entry name" value="ABC_transporter-like_CS"/>
</dbReference>
<dbReference type="PROSITE" id="PS50990">
    <property type="entry name" value="PEPTIDASE_C39"/>
    <property type="match status" value="1"/>
</dbReference>
<dbReference type="InterPro" id="IPR003593">
    <property type="entry name" value="AAA+_ATPase"/>
</dbReference>
<dbReference type="PANTHER" id="PTHR24221:SF654">
    <property type="entry name" value="ATP-BINDING CASSETTE SUB-FAMILY B MEMBER 6"/>
    <property type="match status" value="1"/>
</dbReference>
<dbReference type="GO" id="GO:0005886">
    <property type="term" value="C:plasma membrane"/>
    <property type="evidence" value="ECO:0007669"/>
    <property type="project" value="UniProtKB-SubCell"/>
</dbReference>
<dbReference type="KEGG" id="fll:EI427_16420"/>
<dbReference type="Gene3D" id="3.90.70.10">
    <property type="entry name" value="Cysteine proteinases"/>
    <property type="match status" value="1"/>
</dbReference>
<dbReference type="GO" id="GO:0034040">
    <property type="term" value="F:ATPase-coupled lipid transmembrane transporter activity"/>
    <property type="evidence" value="ECO:0007669"/>
    <property type="project" value="TreeGrafter"/>
</dbReference>
<evidence type="ECO:0000256" key="4">
    <source>
        <dbReference type="ARBA" id="ARBA00022692"/>
    </source>
</evidence>
<sequence>MLKRFPFFKQLDAMDCGPASLKIISKYYGKNFSMKYLRDKCNITREGVSLLSISKTSESLGFKTLGLKTTFEDLKDKLLLPCIIHWEYKHFVVVYKITLKKIYISDPQLGLVTYNIKEFCKGWKRNEERGIVLTLEPTSEFFKQDPIETTSNINKYWRYLKPYKFLIFQSFLGMIVSVVISLFFPMISQSIIDIGIFTNDLDFINILLVASLVLTLSSVISEYFQNRLMLYIGDKTNISMVSDFISKLLKLPLKFFEKKMVSDVLSRIRDHVRIQNFIIESLLGLSISVLSIIIYGIILFFYDTTLLAVFFIATILYISWVALFLSKRRMLDYKQFDANIENQSEILEIFNSIEDIKINNIQQKKKWDWEKSRLDIYILNLKALNLNELQRIGTVIIDRVKNIVLTFIAAKSVMTGEMSLGMMLSVQYIIGQLNGPVGRILSFIQNFQEAKISMERVSEINFEEEEEKVFEGIEMPIPNESPINLVDASFKYIPNGPYILNNINLTIPYGKVTAIVGCSGSGKSTLLKILLRFYELTSGSINIGNTELKSVNIEKWRSLCGSVLQDGKIFSGTILENIILTEENINIERLNYAIKSSNILEMIETFPLKLYTVIGESGQNISGGQKQRILIARSLYKNPSYLFLDEATNSLDAKNEKEISDNILQFTLGRTSVIVAHRLSTIMNADQIVVLDKGEVIELGTHSELLQSQGKYYELVKDQVFEENINII</sequence>
<evidence type="ECO:0000259" key="14">
    <source>
        <dbReference type="PROSITE" id="PS50990"/>
    </source>
</evidence>
<evidence type="ECO:0000259" key="13">
    <source>
        <dbReference type="PROSITE" id="PS50929"/>
    </source>
</evidence>
<keyword evidence="9 11" id="KW-0472">Membrane</keyword>
<evidence type="ECO:0000256" key="11">
    <source>
        <dbReference type="SAM" id="Phobius"/>
    </source>
</evidence>
<feature type="transmembrane region" description="Helical" evidence="11">
    <location>
        <begin position="277"/>
        <end position="301"/>
    </location>
</feature>
<evidence type="ECO:0000256" key="1">
    <source>
        <dbReference type="ARBA" id="ARBA00004651"/>
    </source>
</evidence>
<evidence type="ECO:0000256" key="5">
    <source>
        <dbReference type="ARBA" id="ARBA00022741"/>
    </source>
</evidence>
<evidence type="ECO:0000313" key="15">
    <source>
        <dbReference type="EMBL" id="AZQ63751.1"/>
    </source>
</evidence>
<dbReference type="SMART" id="SM00382">
    <property type="entry name" value="AAA"/>
    <property type="match status" value="1"/>
</dbReference>
<keyword evidence="16" id="KW-1185">Reference proteome</keyword>
<feature type="transmembrane region" description="Helical" evidence="11">
    <location>
        <begin position="204"/>
        <end position="224"/>
    </location>
</feature>
<dbReference type="PROSITE" id="PS50893">
    <property type="entry name" value="ABC_TRANSPORTER_2"/>
    <property type="match status" value="1"/>
</dbReference>
<dbReference type="GO" id="GO:0043213">
    <property type="term" value="P:bacteriocin transport"/>
    <property type="evidence" value="ECO:0007669"/>
    <property type="project" value="UniProtKB-KW"/>
</dbReference>
<dbReference type="GO" id="GO:0140359">
    <property type="term" value="F:ABC-type transporter activity"/>
    <property type="evidence" value="ECO:0007669"/>
    <property type="project" value="InterPro"/>
</dbReference>
<dbReference type="Proteomes" id="UP000267268">
    <property type="component" value="Chromosome 1"/>
</dbReference>
<evidence type="ECO:0000259" key="12">
    <source>
        <dbReference type="PROSITE" id="PS50893"/>
    </source>
</evidence>
<dbReference type="AlphaFoldDB" id="A0A3S9P6B7"/>
<dbReference type="OrthoDB" id="9769115at2"/>
<dbReference type="GO" id="GO:0008233">
    <property type="term" value="F:peptidase activity"/>
    <property type="evidence" value="ECO:0007669"/>
    <property type="project" value="InterPro"/>
</dbReference>
<keyword evidence="8 11" id="KW-1133">Transmembrane helix</keyword>
<dbReference type="GO" id="GO:0016887">
    <property type="term" value="F:ATP hydrolysis activity"/>
    <property type="evidence" value="ECO:0007669"/>
    <property type="project" value="InterPro"/>
</dbReference>
<keyword evidence="5" id="KW-0547">Nucleotide-binding</keyword>
<feature type="domain" description="Peptidase C39" evidence="14">
    <location>
        <begin position="10"/>
        <end position="130"/>
    </location>
</feature>
<dbReference type="FunFam" id="3.40.50.300:FF:000299">
    <property type="entry name" value="ABC transporter ATP-binding protein/permease"/>
    <property type="match status" value="1"/>
</dbReference>
<dbReference type="InterPro" id="IPR027417">
    <property type="entry name" value="P-loop_NTPase"/>
</dbReference>
<dbReference type="InterPro" id="IPR005074">
    <property type="entry name" value="Peptidase_C39"/>
</dbReference>
<evidence type="ECO:0000256" key="6">
    <source>
        <dbReference type="ARBA" id="ARBA00022840"/>
    </source>
</evidence>